<dbReference type="EMBL" id="LN649230">
    <property type="protein sequence ID" value="CEI63107.1"/>
    <property type="molecule type" value="Genomic_DNA"/>
</dbReference>
<sequence length="115" mass="13115">MDRVPKEILSLIASAAATSGPQIELDKVFDGCSLSPYAAVSRDWQLAFEPFAFHTLVLTRNRIDEAEKQVILTQRRLNYVRNIAVPITFLEEKRRDKFCTSTIQALFRISKMAPE</sequence>
<keyword evidence="2" id="KW-1185">Reference proteome</keyword>
<evidence type="ECO:0000313" key="2">
    <source>
        <dbReference type="Proteomes" id="UP000245910"/>
    </source>
</evidence>
<dbReference type="Proteomes" id="UP000245910">
    <property type="component" value="Chromosome II"/>
</dbReference>
<accession>A0A2L2TFC0</accession>
<reference evidence="2" key="1">
    <citation type="submission" date="2014-10" db="EMBL/GenBank/DDBJ databases">
        <authorList>
            <person name="King R."/>
        </authorList>
    </citation>
    <scope>NUCLEOTIDE SEQUENCE [LARGE SCALE GENOMIC DNA]</scope>
    <source>
        <strain evidence="2">A3/5</strain>
    </source>
</reference>
<name>A0A2L2TFC0_9HYPO</name>
<proteinExistence type="predicted"/>
<evidence type="ECO:0000313" key="1">
    <source>
        <dbReference type="EMBL" id="CEI63107.1"/>
    </source>
</evidence>
<dbReference type="STRING" id="56646.A0A2L2TFC0"/>
<organism evidence="1 2">
    <name type="scientific">Fusarium venenatum</name>
    <dbReference type="NCBI Taxonomy" id="56646"/>
    <lineage>
        <taxon>Eukaryota</taxon>
        <taxon>Fungi</taxon>
        <taxon>Dikarya</taxon>
        <taxon>Ascomycota</taxon>
        <taxon>Pezizomycotina</taxon>
        <taxon>Sordariomycetes</taxon>
        <taxon>Hypocreomycetidae</taxon>
        <taxon>Hypocreales</taxon>
        <taxon>Nectriaceae</taxon>
        <taxon>Fusarium</taxon>
    </lineage>
</organism>
<dbReference type="AlphaFoldDB" id="A0A2L2TFC0"/>
<protein>
    <submittedName>
        <fullName evidence="1">Uncharacterized protein</fullName>
    </submittedName>
</protein>